<dbReference type="Proteomes" id="UP001589887">
    <property type="component" value="Unassembled WGS sequence"/>
</dbReference>
<gene>
    <name evidence="2" type="ORF">ACFH04_00830</name>
</gene>
<dbReference type="RefSeq" id="WP_394316158.1">
    <property type="nucleotide sequence ID" value="NZ_JBHMQV010000001.1"/>
</dbReference>
<evidence type="ECO:0000313" key="3">
    <source>
        <dbReference type="Proteomes" id="UP001589887"/>
    </source>
</evidence>
<reference evidence="2 3" key="1">
    <citation type="submission" date="2024-09" db="EMBL/GenBank/DDBJ databases">
        <authorList>
            <person name="Sun Q."/>
            <person name="Mori K."/>
        </authorList>
    </citation>
    <scope>NUCLEOTIDE SEQUENCE [LARGE SCALE GENOMIC DNA]</scope>
    <source>
        <strain evidence="2 3">JCM 4557</strain>
    </source>
</reference>
<evidence type="ECO:0000313" key="2">
    <source>
        <dbReference type="EMBL" id="MFC0842286.1"/>
    </source>
</evidence>
<evidence type="ECO:0000256" key="1">
    <source>
        <dbReference type="SAM" id="MobiDB-lite"/>
    </source>
</evidence>
<evidence type="ECO:0008006" key="4">
    <source>
        <dbReference type="Google" id="ProtNLM"/>
    </source>
</evidence>
<proteinExistence type="predicted"/>
<keyword evidence="3" id="KW-1185">Reference proteome</keyword>
<sequence>MARLREQGRRLALPVQDWSAALLRAAAPEIAEQAISEAGWPALAATLTHAYQAGHNPQTLLAKAITQRELDTAGSLSEVLVWHLRHVAGLPADAASGRRPQVPTAPTQQARPAKGAPSANATTSRRGR</sequence>
<organism evidence="2 3">
    <name type="scientific">Streptomyces noboritoensis</name>
    <dbReference type="NCBI Taxonomy" id="67337"/>
    <lineage>
        <taxon>Bacteria</taxon>
        <taxon>Bacillati</taxon>
        <taxon>Actinomycetota</taxon>
        <taxon>Actinomycetes</taxon>
        <taxon>Kitasatosporales</taxon>
        <taxon>Streptomycetaceae</taxon>
        <taxon>Streptomyces</taxon>
    </lineage>
</organism>
<feature type="region of interest" description="Disordered" evidence="1">
    <location>
        <begin position="92"/>
        <end position="128"/>
    </location>
</feature>
<feature type="compositionally biased region" description="Polar residues" evidence="1">
    <location>
        <begin position="119"/>
        <end position="128"/>
    </location>
</feature>
<comment type="caution">
    <text evidence="2">The sequence shown here is derived from an EMBL/GenBank/DDBJ whole genome shotgun (WGS) entry which is preliminary data.</text>
</comment>
<dbReference type="EMBL" id="JBHMQV010000001">
    <property type="protein sequence ID" value="MFC0842286.1"/>
    <property type="molecule type" value="Genomic_DNA"/>
</dbReference>
<accession>A0ABV6T963</accession>
<name>A0ABV6T963_9ACTN</name>
<protein>
    <recommendedName>
        <fullName evidence="4">Tetracycline repressor TetR C-terminal domain-containing protein</fullName>
    </recommendedName>
</protein>